<keyword evidence="1" id="KW-0175">Coiled coil</keyword>
<dbReference type="EMBL" id="CP064942">
    <property type="protein sequence ID" value="QPH52564.1"/>
    <property type="molecule type" value="Genomic_DNA"/>
</dbReference>
<sequence length="415" mass="44247">MKRTLLLAASVAALTTGGPALAQDTAAMQAELEVLRARLAALESAMAETQQQMITATQVAPGTRGDITTGDTGIRLTVSGQVNRGVLFTDDGESTDTFFVDNDNSSTRVRFTGEGDLNESTTVGTLIEVEIESNSSAEVSQLNENTGSESFSDRKLELFVDNDQLGRIALGQGDTASNGTSEVDLSNTDVVGYSGVSDFAGGIIFRGEDGELVDGGGDDNPDIGDTFSNLDGFSRQDRIRYDSPEIAGFQVSTSAISDDRYDVALRYGNDFGPVRFEGAIAYGNNGGADADDVEEFVNGSFSGLHTPTGLSLTFAAGQGEFEGDRDENTFYYVKGGWQTNDLTSLGTTAFAVDYFDGENTDSEGDESTTYGVFAVQEVDRVGTEVFLGLRQFEYEDDAQEFDDITAVMAGARVRF</sequence>
<evidence type="ECO:0000313" key="4">
    <source>
        <dbReference type="Proteomes" id="UP000594800"/>
    </source>
</evidence>
<dbReference type="InterPro" id="IPR023614">
    <property type="entry name" value="Porin_dom_sf"/>
</dbReference>
<accession>A0A7S9LNW3</accession>
<evidence type="ECO:0000256" key="1">
    <source>
        <dbReference type="SAM" id="Coils"/>
    </source>
</evidence>
<evidence type="ECO:0000256" key="2">
    <source>
        <dbReference type="SAM" id="SignalP"/>
    </source>
</evidence>
<keyword evidence="4" id="KW-1185">Reference proteome</keyword>
<dbReference type="SUPFAM" id="SSF56935">
    <property type="entry name" value="Porins"/>
    <property type="match status" value="1"/>
</dbReference>
<dbReference type="Gene3D" id="2.40.160.10">
    <property type="entry name" value="Porin"/>
    <property type="match status" value="1"/>
</dbReference>
<feature type="signal peptide" evidence="2">
    <location>
        <begin position="1"/>
        <end position="22"/>
    </location>
</feature>
<dbReference type="Proteomes" id="UP000594800">
    <property type="component" value="Chromosome"/>
</dbReference>
<feature type="coiled-coil region" evidence="1">
    <location>
        <begin position="25"/>
        <end position="59"/>
    </location>
</feature>
<evidence type="ECO:0000313" key="3">
    <source>
        <dbReference type="EMBL" id="QPH52564.1"/>
    </source>
</evidence>
<proteinExistence type="predicted"/>
<organism evidence="3 4">
    <name type="scientific">Pontivivens ytuae</name>
    <dbReference type="NCBI Taxonomy" id="2789856"/>
    <lineage>
        <taxon>Bacteria</taxon>
        <taxon>Pseudomonadati</taxon>
        <taxon>Pseudomonadota</taxon>
        <taxon>Alphaproteobacteria</taxon>
        <taxon>Rhodobacterales</taxon>
        <taxon>Paracoccaceae</taxon>
        <taxon>Pontivivens</taxon>
    </lineage>
</organism>
<dbReference type="RefSeq" id="WP_196101775.1">
    <property type="nucleotide sequence ID" value="NZ_CP064942.1"/>
</dbReference>
<name>A0A7S9LNW3_9RHOB</name>
<evidence type="ECO:0008006" key="5">
    <source>
        <dbReference type="Google" id="ProtNLM"/>
    </source>
</evidence>
<protein>
    <recommendedName>
        <fullName evidence="5">Porin domain-containing protein</fullName>
    </recommendedName>
</protein>
<gene>
    <name evidence="3" type="ORF">I0K15_12135</name>
</gene>
<keyword evidence="2" id="KW-0732">Signal</keyword>
<reference evidence="3 4" key="1">
    <citation type="submission" date="2020-11" db="EMBL/GenBank/DDBJ databases">
        <title>Description of Pontivivens ytuae sp. nov. isolated from deep sea sediment of Mariana Trench.</title>
        <authorList>
            <person name="Wang Z."/>
            <person name="Sun Q.-L."/>
            <person name="Xu X.-D."/>
            <person name="Tang Y.-Z."/>
            <person name="Zhang J."/>
        </authorList>
    </citation>
    <scope>NUCLEOTIDE SEQUENCE [LARGE SCALE GENOMIC DNA]</scope>
    <source>
        <strain evidence="3 4">MT2928</strain>
    </source>
</reference>
<feature type="chain" id="PRO_5032275277" description="Porin domain-containing protein" evidence="2">
    <location>
        <begin position="23"/>
        <end position="415"/>
    </location>
</feature>
<dbReference type="KEGG" id="poz:I0K15_12135"/>
<dbReference type="AlphaFoldDB" id="A0A7S9LNW3"/>